<dbReference type="STRING" id="1841610.A6X21_22800"/>
<evidence type="ECO:0000313" key="3">
    <source>
        <dbReference type="Proteomes" id="UP000094828"/>
    </source>
</evidence>
<sequence>MPVTLTESAAKEIQRIISEQQMSESTLVRVGIAGGGCSGFKYNFGFEEAADPVNDHLIENHGVKVAIDKKSALYLDGTTIDFYSGLDRRGFVFENPNAVKSCGCGSSFSA</sequence>
<evidence type="ECO:0000259" key="1">
    <source>
        <dbReference type="Pfam" id="PF01521"/>
    </source>
</evidence>
<dbReference type="PANTHER" id="PTHR43011:SF1">
    <property type="entry name" value="IRON-SULFUR CLUSTER ASSEMBLY 2 HOMOLOG, MITOCHONDRIAL"/>
    <property type="match status" value="1"/>
</dbReference>
<reference evidence="2 3" key="1">
    <citation type="submission" date="2016-05" db="EMBL/GenBank/DDBJ databases">
        <title>Genomic and physiological characterization of Planctopirus sp. isolated from fresh water lake.</title>
        <authorList>
            <person name="Subhash Y."/>
            <person name="Ramana C."/>
        </authorList>
    </citation>
    <scope>NUCLEOTIDE SEQUENCE [LARGE SCALE GENOMIC DNA]</scope>
    <source>
        <strain evidence="2 3">JC280</strain>
    </source>
</reference>
<dbReference type="PROSITE" id="PS01152">
    <property type="entry name" value="HESB"/>
    <property type="match status" value="1"/>
</dbReference>
<dbReference type="InterPro" id="IPR017870">
    <property type="entry name" value="FeS_cluster_insertion_CS"/>
</dbReference>
<keyword evidence="3" id="KW-1185">Reference proteome</keyword>
<dbReference type="OrthoDB" id="9801228at2"/>
<dbReference type="SUPFAM" id="SSF89360">
    <property type="entry name" value="HesB-like domain"/>
    <property type="match status" value="1"/>
</dbReference>
<dbReference type="GO" id="GO:0051537">
    <property type="term" value="F:2 iron, 2 sulfur cluster binding"/>
    <property type="evidence" value="ECO:0007669"/>
    <property type="project" value="TreeGrafter"/>
</dbReference>
<dbReference type="GO" id="GO:0005506">
    <property type="term" value="F:iron ion binding"/>
    <property type="evidence" value="ECO:0007669"/>
    <property type="project" value="TreeGrafter"/>
</dbReference>
<organism evidence="2 3">
    <name type="scientific">Planctopirus hydrillae</name>
    <dbReference type="NCBI Taxonomy" id="1841610"/>
    <lineage>
        <taxon>Bacteria</taxon>
        <taxon>Pseudomonadati</taxon>
        <taxon>Planctomycetota</taxon>
        <taxon>Planctomycetia</taxon>
        <taxon>Planctomycetales</taxon>
        <taxon>Planctomycetaceae</taxon>
        <taxon>Planctopirus</taxon>
    </lineage>
</organism>
<dbReference type="AlphaFoldDB" id="A0A1C3ECQ0"/>
<protein>
    <submittedName>
        <fullName evidence="2">Heme biosynthesis protein HemY</fullName>
    </submittedName>
</protein>
<proteinExistence type="predicted"/>
<comment type="caution">
    <text evidence="2">The sequence shown here is derived from an EMBL/GenBank/DDBJ whole genome shotgun (WGS) entry which is preliminary data.</text>
</comment>
<dbReference type="InterPro" id="IPR000361">
    <property type="entry name" value="ATAP_core_dom"/>
</dbReference>
<dbReference type="EMBL" id="LYDR01000093">
    <property type="protein sequence ID" value="ODA31026.1"/>
    <property type="molecule type" value="Genomic_DNA"/>
</dbReference>
<name>A0A1C3ECQ0_9PLAN</name>
<dbReference type="GO" id="GO:0016226">
    <property type="term" value="P:iron-sulfur cluster assembly"/>
    <property type="evidence" value="ECO:0007669"/>
    <property type="project" value="InterPro"/>
</dbReference>
<dbReference type="Gene3D" id="2.60.300.12">
    <property type="entry name" value="HesB-like domain"/>
    <property type="match status" value="1"/>
</dbReference>
<dbReference type="Pfam" id="PF01521">
    <property type="entry name" value="Fe-S_biosyn"/>
    <property type="match status" value="1"/>
</dbReference>
<dbReference type="Proteomes" id="UP000094828">
    <property type="component" value="Unassembled WGS sequence"/>
</dbReference>
<dbReference type="NCBIfam" id="TIGR00049">
    <property type="entry name" value="iron-sulfur cluster assembly accessory protein"/>
    <property type="match status" value="1"/>
</dbReference>
<gene>
    <name evidence="2" type="ORF">A6X21_22800</name>
</gene>
<dbReference type="InterPro" id="IPR016092">
    <property type="entry name" value="ATAP"/>
</dbReference>
<evidence type="ECO:0000313" key="2">
    <source>
        <dbReference type="EMBL" id="ODA31026.1"/>
    </source>
</evidence>
<dbReference type="PANTHER" id="PTHR43011">
    <property type="entry name" value="IRON-SULFUR CLUSTER ASSEMBLY 2 HOMOLOG, MITOCHONDRIAL"/>
    <property type="match status" value="1"/>
</dbReference>
<dbReference type="InterPro" id="IPR035903">
    <property type="entry name" value="HesB-like_dom_sf"/>
</dbReference>
<feature type="domain" description="Core" evidence="1">
    <location>
        <begin position="1"/>
        <end position="105"/>
    </location>
</feature>
<dbReference type="GO" id="GO:0051539">
    <property type="term" value="F:4 iron, 4 sulfur cluster binding"/>
    <property type="evidence" value="ECO:0007669"/>
    <property type="project" value="TreeGrafter"/>
</dbReference>
<accession>A0A1C3ECQ0</accession>
<dbReference type="RefSeq" id="WP_068847953.1">
    <property type="nucleotide sequence ID" value="NZ_LYDR01000093.1"/>
</dbReference>